<reference evidence="5" key="2">
    <citation type="submission" date="2008-12" db="EMBL/GenBank/DDBJ databases">
        <title>Improved gene annotation of the rice (Oryza sativa) genomes.</title>
        <authorList>
            <person name="Wang J."/>
            <person name="Li R."/>
            <person name="Fan W."/>
            <person name="Huang Q."/>
            <person name="Zhang J."/>
            <person name="Zhou Y."/>
            <person name="Hu Y."/>
            <person name="Zi S."/>
            <person name="Li J."/>
            <person name="Ni P."/>
            <person name="Zheng H."/>
            <person name="Zhang Y."/>
            <person name="Zhao M."/>
            <person name="Hao Q."/>
            <person name="McDermott J."/>
            <person name="Samudrala R."/>
            <person name="Kristiansen K."/>
            <person name="Wong G.K.-S."/>
        </authorList>
    </citation>
    <scope>NUCLEOTIDE SEQUENCE</scope>
</reference>
<keyword evidence="1 3" id="KW-0853">WD repeat</keyword>
<feature type="compositionally biased region" description="Acidic residues" evidence="4">
    <location>
        <begin position="155"/>
        <end position="167"/>
    </location>
</feature>
<name>B9G6U3_ORYSJ</name>
<dbReference type="InterPro" id="IPR045151">
    <property type="entry name" value="DCAF8"/>
</dbReference>
<dbReference type="AlphaFoldDB" id="B9G6U3"/>
<reference evidence="5" key="1">
    <citation type="journal article" date="2005" name="PLoS Biol.">
        <title>The genomes of Oryza sativa: a history of duplications.</title>
        <authorList>
            <person name="Yu J."/>
            <person name="Wang J."/>
            <person name="Lin W."/>
            <person name="Li S."/>
            <person name="Li H."/>
            <person name="Zhou J."/>
            <person name="Ni P."/>
            <person name="Dong W."/>
            <person name="Hu S."/>
            <person name="Zeng C."/>
            <person name="Zhang J."/>
            <person name="Zhang Y."/>
            <person name="Li R."/>
            <person name="Xu Z."/>
            <person name="Li S."/>
            <person name="Li X."/>
            <person name="Zheng H."/>
            <person name="Cong L."/>
            <person name="Lin L."/>
            <person name="Yin J."/>
            <person name="Geng J."/>
            <person name="Li G."/>
            <person name="Shi J."/>
            <person name="Liu J."/>
            <person name="Lv H."/>
            <person name="Li J."/>
            <person name="Wang J."/>
            <person name="Deng Y."/>
            <person name="Ran L."/>
            <person name="Shi X."/>
            <person name="Wang X."/>
            <person name="Wu Q."/>
            <person name="Li C."/>
            <person name="Ren X."/>
            <person name="Wang J."/>
            <person name="Wang X."/>
            <person name="Li D."/>
            <person name="Liu D."/>
            <person name="Zhang X."/>
            <person name="Ji Z."/>
            <person name="Zhao W."/>
            <person name="Sun Y."/>
            <person name="Zhang Z."/>
            <person name="Bao J."/>
            <person name="Han Y."/>
            <person name="Dong L."/>
            <person name="Ji J."/>
            <person name="Chen P."/>
            <person name="Wu S."/>
            <person name="Liu J."/>
            <person name="Xiao Y."/>
            <person name="Bu D."/>
            <person name="Tan J."/>
            <person name="Yang L."/>
            <person name="Ye C."/>
            <person name="Zhang J."/>
            <person name="Xu J."/>
            <person name="Zhou Y."/>
            <person name="Yu Y."/>
            <person name="Zhang B."/>
            <person name="Zhuang S."/>
            <person name="Wei H."/>
            <person name="Liu B."/>
            <person name="Lei M."/>
            <person name="Yu H."/>
            <person name="Li Y."/>
            <person name="Xu H."/>
            <person name="Wei S."/>
            <person name="He X."/>
            <person name="Fang L."/>
            <person name="Zhang Z."/>
            <person name="Zhang Y."/>
            <person name="Huang X."/>
            <person name="Su Z."/>
            <person name="Tong W."/>
            <person name="Li J."/>
            <person name="Tong Z."/>
            <person name="Li S."/>
            <person name="Ye J."/>
            <person name="Wang L."/>
            <person name="Fang L."/>
            <person name="Lei T."/>
            <person name="Chen C."/>
            <person name="Chen H."/>
            <person name="Xu Z."/>
            <person name="Li H."/>
            <person name="Huang H."/>
            <person name="Zhang F."/>
            <person name="Xu H."/>
            <person name="Li N."/>
            <person name="Zhao C."/>
            <person name="Li S."/>
            <person name="Dong L."/>
            <person name="Huang Y."/>
            <person name="Li L."/>
            <person name="Xi Y."/>
            <person name="Qi Q."/>
            <person name="Li W."/>
            <person name="Zhang B."/>
            <person name="Hu W."/>
            <person name="Zhang Y."/>
            <person name="Tian X."/>
            <person name="Jiao Y."/>
            <person name="Liang X."/>
            <person name="Jin J."/>
            <person name="Gao L."/>
            <person name="Zheng W."/>
            <person name="Hao B."/>
            <person name="Liu S."/>
            <person name="Wang W."/>
            <person name="Yuan L."/>
            <person name="Cao M."/>
            <person name="McDermott J."/>
            <person name="Samudrala R."/>
            <person name="Wang J."/>
            <person name="Wong G.K."/>
            <person name="Yang H."/>
        </authorList>
    </citation>
    <scope>NUCLEOTIDE SEQUENCE [LARGE SCALE GENOMIC DNA]</scope>
</reference>
<feature type="region of interest" description="Disordered" evidence="4">
    <location>
        <begin position="257"/>
        <end position="294"/>
    </location>
</feature>
<dbReference type="Proteomes" id="UP000007752">
    <property type="component" value="Chromosome 10"/>
</dbReference>
<dbReference type="Gene3D" id="2.130.10.10">
    <property type="entry name" value="YVTN repeat-like/Quinoprotein amine dehydrogenase"/>
    <property type="match status" value="1"/>
</dbReference>
<dbReference type="PANTHER" id="PTHR15574:SF21">
    <property type="entry name" value="DDB1- AND CUL4-ASSOCIATED FACTOR 8"/>
    <property type="match status" value="1"/>
</dbReference>
<gene>
    <name evidence="5" type="ORF">OsJ_32339</name>
</gene>
<dbReference type="InterPro" id="IPR036322">
    <property type="entry name" value="WD40_repeat_dom_sf"/>
</dbReference>
<dbReference type="InterPro" id="IPR015943">
    <property type="entry name" value="WD40/YVTN_repeat-like_dom_sf"/>
</dbReference>
<proteinExistence type="predicted"/>
<keyword evidence="2" id="KW-0677">Repeat</keyword>
<dbReference type="PROSITE" id="PS50082">
    <property type="entry name" value="WD_REPEATS_2"/>
    <property type="match status" value="1"/>
</dbReference>
<dbReference type="EMBL" id="CM000147">
    <property type="protein sequence ID" value="EEE51340.1"/>
    <property type="molecule type" value="Genomic_DNA"/>
</dbReference>
<accession>B9G6U3</accession>
<feature type="compositionally biased region" description="Gly residues" evidence="4">
    <location>
        <begin position="198"/>
        <end position="208"/>
    </location>
</feature>
<evidence type="ECO:0000256" key="1">
    <source>
        <dbReference type="ARBA" id="ARBA00022574"/>
    </source>
</evidence>
<evidence type="ECO:0000256" key="2">
    <source>
        <dbReference type="ARBA" id="ARBA00022737"/>
    </source>
</evidence>
<evidence type="ECO:0000313" key="5">
    <source>
        <dbReference type="EMBL" id="EEE51340.1"/>
    </source>
</evidence>
<dbReference type="Pfam" id="PF00400">
    <property type="entry name" value="WD40"/>
    <property type="match status" value="2"/>
</dbReference>
<evidence type="ECO:0000256" key="4">
    <source>
        <dbReference type="SAM" id="MobiDB-lite"/>
    </source>
</evidence>
<feature type="region of interest" description="Disordered" evidence="4">
    <location>
        <begin position="153"/>
        <end position="208"/>
    </location>
</feature>
<dbReference type="SUPFAM" id="SSF50978">
    <property type="entry name" value="WD40 repeat-like"/>
    <property type="match status" value="1"/>
</dbReference>
<feature type="repeat" description="WD" evidence="3">
    <location>
        <begin position="47"/>
        <end position="78"/>
    </location>
</feature>
<evidence type="ECO:0000256" key="3">
    <source>
        <dbReference type="PROSITE-ProRule" id="PRU00221"/>
    </source>
</evidence>
<dbReference type="InterPro" id="IPR001680">
    <property type="entry name" value="WD40_rpt"/>
</dbReference>
<sequence>MYAGHRNCETVKGVTFIGPNHEYVASGSDCGRLFIWRKKDGKFLRAMEGDECVVNCIEPHPHTMTIASSGIDNDVKIWTPSATERAPVVNIEELKPRKRRTKLWHFSLPEELIFHVLASRRRQQAAGDDDSSEDLEDSTGLLNLVLRAAERDVLSDEDEESSEDSGDFSEPTAAKPAQARLKPSILKRSTHRRQPLRHGGGGGVTVVVSRGGGGGGAARVKIVVGEDELDRIAAGVTRRQCAVGSPELLQQQARATEVAAAPMPMRRPESEGGALVAGRRGEWQPALDGIPEEA</sequence>
<organism evidence="5">
    <name type="scientific">Oryza sativa subsp. japonica</name>
    <name type="common">Rice</name>
    <dbReference type="NCBI Taxonomy" id="39947"/>
    <lineage>
        <taxon>Eukaryota</taxon>
        <taxon>Viridiplantae</taxon>
        <taxon>Streptophyta</taxon>
        <taxon>Embryophyta</taxon>
        <taxon>Tracheophyta</taxon>
        <taxon>Spermatophyta</taxon>
        <taxon>Magnoliopsida</taxon>
        <taxon>Liliopsida</taxon>
        <taxon>Poales</taxon>
        <taxon>Poaceae</taxon>
        <taxon>BOP clade</taxon>
        <taxon>Oryzoideae</taxon>
        <taxon>Oryzeae</taxon>
        <taxon>Oryzinae</taxon>
        <taxon>Oryza</taxon>
        <taxon>Oryza sativa</taxon>
    </lineage>
</organism>
<dbReference type="PANTHER" id="PTHR15574">
    <property type="entry name" value="WD REPEAT DOMAIN-CONTAINING FAMILY"/>
    <property type="match status" value="1"/>
</dbReference>
<dbReference type="SMART" id="SM00320">
    <property type="entry name" value="WD40"/>
    <property type="match status" value="2"/>
</dbReference>
<protein>
    <submittedName>
        <fullName evidence="5">Uncharacterized protein</fullName>
    </submittedName>
</protein>